<keyword evidence="2" id="KW-0472">Membrane</keyword>
<sequence>MAVYRSKFTALGRNLSRGPSDASTAAAHRREVDAASSHPKQQKQKKNRLDQQGQSRRVKMNPARRVRYERWKLATELKRERKTYAHCENKLYYTGIALLLMASVYKLMTLFWDIFEFEGWLPWTWKFADIQVRGLQPRYYMSH</sequence>
<feature type="transmembrane region" description="Helical" evidence="2">
    <location>
        <begin position="91"/>
        <end position="112"/>
    </location>
</feature>
<comment type="caution">
    <text evidence="3">The sequence shown here is derived from an EMBL/GenBank/DDBJ whole genome shotgun (WGS) entry which is preliminary data.</text>
</comment>
<keyword evidence="4" id="KW-1185">Reference proteome</keyword>
<evidence type="ECO:0000313" key="4">
    <source>
        <dbReference type="Proteomes" id="UP000800235"/>
    </source>
</evidence>
<evidence type="ECO:0000256" key="1">
    <source>
        <dbReference type="SAM" id="MobiDB-lite"/>
    </source>
</evidence>
<dbReference type="Proteomes" id="UP000800235">
    <property type="component" value="Unassembled WGS sequence"/>
</dbReference>
<reference evidence="3" key="1">
    <citation type="journal article" date="2020" name="Stud. Mycol.">
        <title>101 Dothideomycetes genomes: a test case for predicting lifestyles and emergence of pathogens.</title>
        <authorList>
            <person name="Haridas S."/>
            <person name="Albert R."/>
            <person name="Binder M."/>
            <person name="Bloem J."/>
            <person name="Labutti K."/>
            <person name="Salamov A."/>
            <person name="Andreopoulos B."/>
            <person name="Baker S."/>
            <person name="Barry K."/>
            <person name="Bills G."/>
            <person name="Bluhm B."/>
            <person name="Cannon C."/>
            <person name="Castanera R."/>
            <person name="Culley D."/>
            <person name="Daum C."/>
            <person name="Ezra D."/>
            <person name="Gonzalez J."/>
            <person name="Henrissat B."/>
            <person name="Kuo A."/>
            <person name="Liang C."/>
            <person name="Lipzen A."/>
            <person name="Lutzoni F."/>
            <person name="Magnuson J."/>
            <person name="Mondo S."/>
            <person name="Nolan M."/>
            <person name="Ohm R."/>
            <person name="Pangilinan J."/>
            <person name="Park H.-J."/>
            <person name="Ramirez L."/>
            <person name="Alfaro M."/>
            <person name="Sun H."/>
            <person name="Tritt A."/>
            <person name="Yoshinaga Y."/>
            <person name="Zwiers L.-H."/>
            <person name="Turgeon B."/>
            <person name="Goodwin S."/>
            <person name="Spatafora J."/>
            <person name="Crous P."/>
            <person name="Grigoriev I."/>
        </authorList>
    </citation>
    <scope>NUCLEOTIDE SEQUENCE</scope>
    <source>
        <strain evidence="3">CBS 130266</strain>
    </source>
</reference>
<accession>A0A9P4NVJ6</accession>
<feature type="region of interest" description="Disordered" evidence="1">
    <location>
        <begin position="15"/>
        <end position="62"/>
    </location>
</feature>
<dbReference type="EMBL" id="MU007022">
    <property type="protein sequence ID" value="KAF2433090.1"/>
    <property type="molecule type" value="Genomic_DNA"/>
</dbReference>
<proteinExistence type="predicted"/>
<protein>
    <submittedName>
        <fullName evidence="3">Uncharacterized protein</fullName>
    </submittedName>
</protein>
<gene>
    <name evidence="3" type="ORF">EJ08DRAFT_658366</name>
</gene>
<name>A0A9P4NVJ6_9PEZI</name>
<evidence type="ECO:0000313" key="3">
    <source>
        <dbReference type="EMBL" id="KAF2433090.1"/>
    </source>
</evidence>
<evidence type="ECO:0000256" key="2">
    <source>
        <dbReference type="SAM" id="Phobius"/>
    </source>
</evidence>
<keyword evidence="2" id="KW-1133">Transmembrane helix</keyword>
<dbReference type="AlphaFoldDB" id="A0A9P4NVJ6"/>
<keyword evidence="2" id="KW-0812">Transmembrane</keyword>
<organism evidence="3 4">
    <name type="scientific">Tothia fuscella</name>
    <dbReference type="NCBI Taxonomy" id="1048955"/>
    <lineage>
        <taxon>Eukaryota</taxon>
        <taxon>Fungi</taxon>
        <taxon>Dikarya</taxon>
        <taxon>Ascomycota</taxon>
        <taxon>Pezizomycotina</taxon>
        <taxon>Dothideomycetes</taxon>
        <taxon>Pleosporomycetidae</taxon>
        <taxon>Venturiales</taxon>
        <taxon>Cylindrosympodiaceae</taxon>
        <taxon>Tothia</taxon>
    </lineage>
</organism>